<proteinExistence type="predicted"/>
<evidence type="ECO:0000313" key="2">
    <source>
        <dbReference type="Proteomes" id="UP000295620"/>
    </source>
</evidence>
<name>A0A4V3D1J3_9SPHI</name>
<sequence length="60" mass="6791">MIRLNSDTPSSVLQDVREGQLVTDTFSKTGLVEEIIITDDGLYRVYEFKLVTGRSITIKK</sequence>
<dbReference type="OrthoDB" id="771628at2"/>
<dbReference type="Proteomes" id="UP000295620">
    <property type="component" value="Unassembled WGS sequence"/>
</dbReference>
<accession>A0A4V3D1J3</accession>
<dbReference type="RefSeq" id="WP_133574490.1">
    <property type="nucleotide sequence ID" value="NZ_SNYC01000003.1"/>
</dbReference>
<protein>
    <submittedName>
        <fullName evidence="1">Uncharacterized protein</fullName>
    </submittedName>
</protein>
<evidence type="ECO:0000313" key="1">
    <source>
        <dbReference type="EMBL" id="TDQ11413.1"/>
    </source>
</evidence>
<reference evidence="1 2" key="1">
    <citation type="submission" date="2019-03" db="EMBL/GenBank/DDBJ databases">
        <title>Genomic Encyclopedia of Archaeal and Bacterial Type Strains, Phase II (KMG-II): from individual species to whole genera.</title>
        <authorList>
            <person name="Goeker M."/>
        </authorList>
    </citation>
    <scope>NUCLEOTIDE SEQUENCE [LARGE SCALE GENOMIC DNA]</scope>
    <source>
        <strain evidence="1 2">DSM 19035</strain>
    </source>
</reference>
<comment type="caution">
    <text evidence="1">The sequence shown here is derived from an EMBL/GenBank/DDBJ whole genome shotgun (WGS) entry which is preliminary data.</text>
</comment>
<keyword evidence="2" id="KW-1185">Reference proteome</keyword>
<dbReference type="AlphaFoldDB" id="A0A4V3D1J3"/>
<organism evidence="1 2">
    <name type="scientific">Pedobacter metabolipauper</name>
    <dbReference type="NCBI Taxonomy" id="425513"/>
    <lineage>
        <taxon>Bacteria</taxon>
        <taxon>Pseudomonadati</taxon>
        <taxon>Bacteroidota</taxon>
        <taxon>Sphingobacteriia</taxon>
        <taxon>Sphingobacteriales</taxon>
        <taxon>Sphingobacteriaceae</taxon>
        <taxon>Pedobacter</taxon>
    </lineage>
</organism>
<gene>
    <name evidence="1" type="ORF">ATK78_0535</name>
</gene>
<dbReference type="EMBL" id="SNYC01000003">
    <property type="protein sequence ID" value="TDQ11413.1"/>
    <property type="molecule type" value="Genomic_DNA"/>
</dbReference>